<keyword evidence="2" id="KW-0732">Signal</keyword>
<keyword evidence="1" id="KW-0472">Membrane</keyword>
<feature type="chain" id="PRO_5046785175" evidence="2">
    <location>
        <begin position="19"/>
        <end position="287"/>
    </location>
</feature>
<dbReference type="InterPro" id="IPR041544">
    <property type="entry name" value="MotY_N"/>
</dbReference>
<protein>
    <submittedName>
        <fullName evidence="4">OmpA family protein</fullName>
    </submittedName>
</protein>
<proteinExistence type="predicted"/>
<name>A0ABT2VPB4_9ALTE</name>
<dbReference type="Pfam" id="PF18393">
    <property type="entry name" value="MotY_N"/>
    <property type="match status" value="1"/>
</dbReference>
<evidence type="ECO:0000256" key="1">
    <source>
        <dbReference type="PROSITE-ProRule" id="PRU00473"/>
    </source>
</evidence>
<evidence type="ECO:0000259" key="3">
    <source>
        <dbReference type="PROSITE" id="PS51123"/>
    </source>
</evidence>
<comment type="caution">
    <text evidence="4">The sequence shown here is derived from an EMBL/GenBank/DDBJ whole genome shotgun (WGS) entry which is preliminary data.</text>
</comment>
<dbReference type="Pfam" id="PF00691">
    <property type="entry name" value="OmpA"/>
    <property type="match status" value="1"/>
</dbReference>
<reference evidence="5" key="1">
    <citation type="submission" date="2023-07" db="EMBL/GenBank/DDBJ databases">
        <title>Study on multiphase classification of strain Alteromonas salexigens isolated from the Yellow Sea.</title>
        <authorList>
            <person name="Sun L."/>
        </authorList>
    </citation>
    <scope>NUCLEOTIDE SEQUENCE [LARGE SCALE GENOMIC DNA]</scope>
    <source>
        <strain evidence="5">ASW11-19</strain>
    </source>
</reference>
<dbReference type="RefSeq" id="WP_262994492.1">
    <property type="nucleotide sequence ID" value="NZ_JAOTJC010000008.1"/>
</dbReference>
<dbReference type="PANTHER" id="PTHR30329">
    <property type="entry name" value="STATOR ELEMENT OF FLAGELLAR MOTOR COMPLEX"/>
    <property type="match status" value="1"/>
</dbReference>
<dbReference type="Proteomes" id="UP001209257">
    <property type="component" value="Unassembled WGS sequence"/>
</dbReference>
<evidence type="ECO:0000313" key="5">
    <source>
        <dbReference type="Proteomes" id="UP001209257"/>
    </source>
</evidence>
<dbReference type="Gene3D" id="2.60.40.2540">
    <property type="match status" value="1"/>
</dbReference>
<evidence type="ECO:0000256" key="2">
    <source>
        <dbReference type="SAM" id="SignalP"/>
    </source>
</evidence>
<dbReference type="CDD" id="cd07185">
    <property type="entry name" value="OmpA_C-like"/>
    <property type="match status" value="1"/>
</dbReference>
<dbReference type="SUPFAM" id="SSF103088">
    <property type="entry name" value="OmpA-like"/>
    <property type="match status" value="1"/>
</dbReference>
<feature type="signal peptide" evidence="2">
    <location>
        <begin position="1"/>
        <end position="18"/>
    </location>
</feature>
<dbReference type="InterPro" id="IPR050330">
    <property type="entry name" value="Bact_OuterMem_StrucFunc"/>
</dbReference>
<sequence length="287" mass="32848">MKPLFVLGLLLVSTVSNAAMRQYAASVESSDWRVIEASRLQCTLNHDLPGYGDAQFTSVASKQLNMEFELDMHLLPKKFEVAGVYSVPPKWMPGRAPRPIADMTLRTQYPGDLPEQAAWTMLSELEKGYWPTIYYKDWYNPYDKVSIALNASNFTPRYREFVNCVSNLLPFAFEDIAYTVLSYEKNSTELTKYAEKRLTMIGEYLKEDSQLELVLLDGYTDSYGGRWNNEQLSIRRANQVKQYLSALGVPEDRIEVTGHGERRHVAPNTHADTRAQNRRVVVRLSKS</sequence>
<organism evidence="4 5">
    <name type="scientific">Alteromonas salexigens</name>
    <dbReference type="NCBI Taxonomy" id="2982530"/>
    <lineage>
        <taxon>Bacteria</taxon>
        <taxon>Pseudomonadati</taxon>
        <taxon>Pseudomonadota</taxon>
        <taxon>Gammaproteobacteria</taxon>
        <taxon>Alteromonadales</taxon>
        <taxon>Alteromonadaceae</taxon>
        <taxon>Alteromonas/Salinimonas group</taxon>
        <taxon>Alteromonas</taxon>
    </lineage>
</organism>
<dbReference type="PANTHER" id="PTHR30329:SF17">
    <property type="entry name" value="LIPOPROTEIN YFIB-RELATED"/>
    <property type="match status" value="1"/>
</dbReference>
<evidence type="ECO:0000313" key="4">
    <source>
        <dbReference type="EMBL" id="MCU7555132.1"/>
    </source>
</evidence>
<feature type="domain" description="OmpA-like" evidence="3">
    <location>
        <begin position="171"/>
        <end position="287"/>
    </location>
</feature>
<dbReference type="PRINTS" id="PR01023">
    <property type="entry name" value="NAFLGMOTY"/>
</dbReference>
<accession>A0ABT2VPB4</accession>
<dbReference type="InterPro" id="IPR006665">
    <property type="entry name" value="OmpA-like"/>
</dbReference>
<dbReference type="InterPro" id="IPR036737">
    <property type="entry name" value="OmpA-like_sf"/>
</dbReference>
<dbReference type="Gene3D" id="3.30.1330.60">
    <property type="entry name" value="OmpA-like domain"/>
    <property type="match status" value="1"/>
</dbReference>
<gene>
    <name evidence="4" type="ORF">OCL06_11035</name>
</gene>
<dbReference type="EMBL" id="JAOTJC010000008">
    <property type="protein sequence ID" value="MCU7555132.1"/>
    <property type="molecule type" value="Genomic_DNA"/>
</dbReference>
<keyword evidence="5" id="KW-1185">Reference proteome</keyword>
<dbReference type="PROSITE" id="PS51123">
    <property type="entry name" value="OMPA_2"/>
    <property type="match status" value="1"/>
</dbReference>